<dbReference type="RefSeq" id="WP_156616014.1">
    <property type="nucleotide sequence ID" value="NZ_WPHR01000026.1"/>
</dbReference>
<dbReference type="InterPro" id="IPR050812">
    <property type="entry name" value="Preph/Arog_dehydrog"/>
</dbReference>
<dbReference type="GO" id="GO:0008977">
    <property type="term" value="F:prephenate dehydrogenase (NAD+) activity"/>
    <property type="evidence" value="ECO:0007669"/>
    <property type="project" value="TreeGrafter"/>
</dbReference>
<dbReference type="PANTHER" id="PTHR21363">
    <property type="entry name" value="PREPHENATE DEHYDROGENASE"/>
    <property type="match status" value="1"/>
</dbReference>
<sequence length="283" mass="30361">MVQSELYFDNVVVLGASGGIGGLFKRKLETACTSVAGFDLQGGKGVTEADVCNPSEEMLLRLSFADLVIICLPDPLSAHFGKQIRSLAGPESLAVRCCSVIGQENGSDGVVAINLLFAPDLGFTGRPVLLEDQAETDKISRLKKMLESWGANVVMVSRSAHDEIVAHAQAAVHSLVLAYALNLARSTRPFKRCPSPPPSKTLTMLAARILQSDPNTYWSIQHDNPFAAAARKSLIDALLEIDSAARQNNRTAFGDLWSEASKGFGSDLPAFASQCGNIFRLIK</sequence>
<evidence type="ECO:0000256" key="1">
    <source>
        <dbReference type="ARBA" id="ARBA00023002"/>
    </source>
</evidence>
<dbReference type="Proteomes" id="UP000477951">
    <property type="component" value="Unassembled WGS sequence"/>
</dbReference>
<gene>
    <name evidence="2" type="ORF">GOZ90_21500</name>
</gene>
<comment type="caution">
    <text evidence="2">The sequence shown here is derived from an EMBL/GenBank/DDBJ whole genome shotgun (WGS) entry which is preliminary data.</text>
</comment>
<protein>
    <submittedName>
        <fullName evidence="2">Prephenate dehydrogenase/arogenate dehydrogenase family protein</fullName>
    </submittedName>
</protein>
<organism evidence="2 3">
    <name type="scientific">Agrobacterium vitis</name>
    <name type="common">Rhizobium vitis</name>
    <dbReference type="NCBI Taxonomy" id="373"/>
    <lineage>
        <taxon>Bacteria</taxon>
        <taxon>Pseudomonadati</taxon>
        <taxon>Pseudomonadota</taxon>
        <taxon>Alphaproteobacteria</taxon>
        <taxon>Hyphomicrobiales</taxon>
        <taxon>Rhizobiaceae</taxon>
        <taxon>Rhizobium/Agrobacterium group</taxon>
        <taxon>Agrobacterium</taxon>
    </lineage>
</organism>
<evidence type="ECO:0000313" key="2">
    <source>
        <dbReference type="EMBL" id="MUZ75269.1"/>
    </source>
</evidence>
<dbReference type="AlphaFoldDB" id="A0A6L6VLV7"/>
<dbReference type="Gene3D" id="1.10.3660.10">
    <property type="entry name" value="6-phosphogluconate dehydrogenase C-terminal like domain"/>
    <property type="match status" value="1"/>
</dbReference>
<dbReference type="Gene3D" id="3.40.50.720">
    <property type="entry name" value="NAD(P)-binding Rossmann-like Domain"/>
    <property type="match status" value="1"/>
</dbReference>
<name>A0A6L6VLV7_AGRVI</name>
<dbReference type="InterPro" id="IPR036291">
    <property type="entry name" value="NAD(P)-bd_dom_sf"/>
</dbReference>
<dbReference type="PANTHER" id="PTHR21363:SF0">
    <property type="entry name" value="PREPHENATE DEHYDROGENASE [NADP(+)]"/>
    <property type="match status" value="1"/>
</dbReference>
<evidence type="ECO:0000313" key="3">
    <source>
        <dbReference type="Proteomes" id="UP000477951"/>
    </source>
</evidence>
<accession>A0A6L6VLV7</accession>
<dbReference type="GO" id="GO:0006571">
    <property type="term" value="P:tyrosine biosynthetic process"/>
    <property type="evidence" value="ECO:0007669"/>
    <property type="project" value="TreeGrafter"/>
</dbReference>
<dbReference type="EMBL" id="WPHR01000026">
    <property type="protein sequence ID" value="MUZ75269.1"/>
    <property type="molecule type" value="Genomic_DNA"/>
</dbReference>
<dbReference type="GO" id="GO:0070403">
    <property type="term" value="F:NAD+ binding"/>
    <property type="evidence" value="ECO:0007669"/>
    <property type="project" value="TreeGrafter"/>
</dbReference>
<proteinExistence type="predicted"/>
<keyword evidence="1" id="KW-0560">Oxidoreductase</keyword>
<dbReference type="SUPFAM" id="SSF48179">
    <property type="entry name" value="6-phosphogluconate dehydrogenase C-terminal domain-like"/>
    <property type="match status" value="1"/>
</dbReference>
<dbReference type="InterPro" id="IPR008927">
    <property type="entry name" value="6-PGluconate_DH-like_C_sf"/>
</dbReference>
<dbReference type="SUPFAM" id="SSF51735">
    <property type="entry name" value="NAD(P)-binding Rossmann-fold domains"/>
    <property type="match status" value="1"/>
</dbReference>
<reference evidence="2 3" key="1">
    <citation type="submission" date="2019-12" db="EMBL/GenBank/DDBJ databases">
        <title>Whole-genome sequencing of Allorhizobium vitis.</title>
        <authorList>
            <person name="Gan H.M."/>
            <person name="Szegedi E."/>
            <person name="Burr T."/>
            <person name="Savka M.A."/>
        </authorList>
    </citation>
    <scope>NUCLEOTIDE SEQUENCE [LARGE SCALE GENOMIC DNA]</scope>
    <source>
        <strain evidence="2 3">CG516</strain>
    </source>
</reference>